<accession>A0A9X4QQY2</accession>
<evidence type="ECO:0000313" key="2">
    <source>
        <dbReference type="EMBL" id="MDG0795066.1"/>
    </source>
</evidence>
<proteinExistence type="predicted"/>
<feature type="transmembrane region" description="Helical" evidence="1">
    <location>
        <begin position="89"/>
        <end position="111"/>
    </location>
</feature>
<dbReference type="AlphaFoldDB" id="A0A9X4QQY2"/>
<keyword evidence="1" id="KW-0812">Transmembrane</keyword>
<feature type="transmembrane region" description="Helical" evidence="1">
    <location>
        <begin position="20"/>
        <end position="37"/>
    </location>
</feature>
<feature type="transmembrane region" description="Helical" evidence="1">
    <location>
        <begin position="43"/>
        <end position="68"/>
    </location>
</feature>
<dbReference type="RefSeq" id="WP_277568768.1">
    <property type="nucleotide sequence ID" value="NZ_JAPDHZ010000008.1"/>
</dbReference>
<organism evidence="2 3">
    <name type="scientific">Cohnella ginsengisoli</name>
    <dbReference type="NCBI Taxonomy" id="425004"/>
    <lineage>
        <taxon>Bacteria</taxon>
        <taxon>Bacillati</taxon>
        <taxon>Bacillota</taxon>
        <taxon>Bacilli</taxon>
        <taxon>Bacillales</taxon>
        <taxon>Paenibacillaceae</taxon>
        <taxon>Cohnella</taxon>
    </lineage>
</organism>
<dbReference type="EMBL" id="JAPDHZ010000008">
    <property type="protein sequence ID" value="MDG0795066.1"/>
    <property type="molecule type" value="Genomic_DNA"/>
</dbReference>
<feature type="transmembrane region" description="Helical" evidence="1">
    <location>
        <begin position="123"/>
        <end position="141"/>
    </location>
</feature>
<name>A0A9X4QQY2_9BACL</name>
<dbReference type="Proteomes" id="UP001153387">
    <property type="component" value="Unassembled WGS sequence"/>
</dbReference>
<reference evidence="2 3" key="1">
    <citation type="submission" date="2022-10" db="EMBL/GenBank/DDBJ databases">
        <title>Comparative genomic analysis of Cohnella hashimotonis sp. nov., isolated from the International Space Station.</title>
        <authorList>
            <person name="Simpson A."/>
            <person name="Venkateswaran K."/>
        </authorList>
    </citation>
    <scope>NUCLEOTIDE SEQUENCE [LARGE SCALE GENOMIC DNA]</scope>
    <source>
        <strain evidence="2 3">DSM 18997</strain>
    </source>
</reference>
<comment type="caution">
    <text evidence="2">The sequence shown here is derived from an EMBL/GenBank/DDBJ whole genome shotgun (WGS) entry which is preliminary data.</text>
</comment>
<sequence>MDRSHDKRFFYVESEVIKHFVLGFVASLISSAVLAMVEGKAVVLYFIVYWLYTFPSILVLGCVISYLIERWIVVKSRIANKCLAYLFKFVLYLIGGFVFITLYWVLALGTLPSFRPWNAFISTYAYGFIGALLYLHLYLLYEGAMRFYFSIKRPSSK</sequence>
<evidence type="ECO:0000313" key="3">
    <source>
        <dbReference type="Proteomes" id="UP001153387"/>
    </source>
</evidence>
<gene>
    <name evidence="2" type="ORF">OMP38_32730</name>
</gene>
<keyword evidence="1" id="KW-1133">Transmembrane helix</keyword>
<protein>
    <submittedName>
        <fullName evidence="2">Uncharacterized protein</fullName>
    </submittedName>
</protein>
<keyword evidence="3" id="KW-1185">Reference proteome</keyword>
<evidence type="ECO:0000256" key="1">
    <source>
        <dbReference type="SAM" id="Phobius"/>
    </source>
</evidence>
<keyword evidence="1" id="KW-0472">Membrane</keyword>